<reference evidence="1 2" key="1">
    <citation type="submission" date="2014-11" db="EMBL/GenBank/DDBJ databases">
        <title>Draft genome sequence of Kirrobacter mercurialis.</title>
        <authorList>
            <person name="Coil D.A."/>
            <person name="Eisen J.A."/>
        </authorList>
    </citation>
    <scope>NUCLEOTIDE SEQUENCE [LARGE SCALE GENOMIC DNA]</scope>
    <source>
        <strain evidence="1 2">Coronado</strain>
    </source>
</reference>
<comment type="caution">
    <text evidence="1">The sequence shown here is derived from an EMBL/GenBank/DDBJ whole genome shotgun (WGS) entry which is preliminary data.</text>
</comment>
<dbReference type="EMBL" id="JTDN01000001">
    <property type="protein sequence ID" value="KHL25352.1"/>
    <property type="molecule type" value="Genomic_DNA"/>
</dbReference>
<organism evidence="1 2">
    <name type="scientific">Croceibacterium mercuriale</name>
    <dbReference type="NCBI Taxonomy" id="1572751"/>
    <lineage>
        <taxon>Bacteria</taxon>
        <taxon>Pseudomonadati</taxon>
        <taxon>Pseudomonadota</taxon>
        <taxon>Alphaproteobacteria</taxon>
        <taxon>Sphingomonadales</taxon>
        <taxon>Erythrobacteraceae</taxon>
        <taxon>Croceibacterium</taxon>
    </lineage>
</organism>
<proteinExistence type="predicted"/>
<protein>
    <submittedName>
        <fullName evidence="1">Uncharacterized protein</fullName>
    </submittedName>
</protein>
<gene>
    <name evidence="1" type="ORF">PK98_01085</name>
</gene>
<evidence type="ECO:0000313" key="1">
    <source>
        <dbReference type="EMBL" id="KHL25352.1"/>
    </source>
</evidence>
<accession>A0A0B2BZA2</accession>
<sequence length="78" mass="8426">MLLVGERTTAFGMQKSKAERGQRGGNGQSAYELCTKSRAQGNHDLQLTIIDRFTFQSGAGMKADNGSGTGADCLWRSR</sequence>
<dbReference type="AlphaFoldDB" id="A0A0B2BZA2"/>
<name>A0A0B2BZA2_9SPHN</name>
<evidence type="ECO:0000313" key="2">
    <source>
        <dbReference type="Proteomes" id="UP000030988"/>
    </source>
</evidence>
<keyword evidence="2" id="KW-1185">Reference proteome</keyword>
<dbReference type="Proteomes" id="UP000030988">
    <property type="component" value="Unassembled WGS sequence"/>
</dbReference>
<dbReference type="STRING" id="1572751.PK98_01085"/>